<organism evidence="3 4">
    <name type="scientific">Pythium oligandrum</name>
    <name type="common">Mycoparasitic fungus</name>
    <dbReference type="NCBI Taxonomy" id="41045"/>
    <lineage>
        <taxon>Eukaryota</taxon>
        <taxon>Sar</taxon>
        <taxon>Stramenopiles</taxon>
        <taxon>Oomycota</taxon>
        <taxon>Peronosporomycetes</taxon>
        <taxon>Pythiales</taxon>
        <taxon>Pythiaceae</taxon>
        <taxon>Pythium</taxon>
    </lineage>
</organism>
<feature type="transmembrane region" description="Helical" evidence="2">
    <location>
        <begin position="297"/>
        <end position="320"/>
    </location>
</feature>
<comment type="caution">
    <text evidence="3">The sequence shown here is derived from an EMBL/GenBank/DDBJ whole genome shotgun (WGS) entry which is preliminary data.</text>
</comment>
<dbReference type="EMBL" id="SPLM01000040">
    <property type="protein sequence ID" value="TMW64416.1"/>
    <property type="molecule type" value="Genomic_DNA"/>
</dbReference>
<keyword evidence="2" id="KW-0812">Transmembrane</keyword>
<feature type="compositionally biased region" description="Acidic residues" evidence="1">
    <location>
        <begin position="367"/>
        <end position="385"/>
    </location>
</feature>
<sequence>MGVVTKWLRKLCMKGSLVACNVFFFAISLWLLLTASSIRQAGWLDVFEDDYPWFNGVYIFLVFVLTTILLAMAITGLYNVFFKRKKYLVYIYTGCTAFAALLCFCLTIEALYLWATARSWKSRRSIDPVIESDVENNFNEVYCLAEAAFLCTASAKSQWLVHFGSDDLRDLFLDPDVAGTVKDALAGERHEDGRSLLDLCEDERSVLHVPVMNHQVANLCTWCGAIDDMKAYVHLVSWANTKCAPNSDMAAYCVSRVWLNISDVLLDSNAHMFYPTSDVKDAVDAPYAFCRKTFLNYWSYLSGWLLVLSLMLLGFMALVLRLVWHVLLKTTEHSLPKYTSRHGRLPERRPLTSLQAGKNQATAKAEEECDDDDDGDDSESLDEETPTPKTTYRTSRPYRPTLMPKKPLTPSKPKK</sequence>
<keyword evidence="4" id="KW-1185">Reference proteome</keyword>
<keyword evidence="2" id="KW-1133">Transmembrane helix</keyword>
<gene>
    <name evidence="3" type="ORF">Poli38472_013038</name>
</gene>
<feature type="region of interest" description="Disordered" evidence="1">
    <location>
        <begin position="338"/>
        <end position="415"/>
    </location>
</feature>
<feature type="compositionally biased region" description="Low complexity" evidence="1">
    <location>
        <begin position="387"/>
        <end position="415"/>
    </location>
</feature>
<feature type="transmembrane region" description="Helical" evidence="2">
    <location>
        <begin position="12"/>
        <end position="33"/>
    </location>
</feature>
<dbReference type="OrthoDB" id="10418254at2759"/>
<reference evidence="3" key="1">
    <citation type="submission" date="2019-03" db="EMBL/GenBank/DDBJ databases">
        <title>Long read genome sequence of the mycoparasitic Pythium oligandrum ATCC 38472 isolated from sugarbeet rhizosphere.</title>
        <authorList>
            <person name="Gaulin E."/>
        </authorList>
    </citation>
    <scope>NUCLEOTIDE SEQUENCE</scope>
    <source>
        <strain evidence="3">ATCC 38472_TT</strain>
    </source>
</reference>
<evidence type="ECO:0000256" key="1">
    <source>
        <dbReference type="SAM" id="MobiDB-lite"/>
    </source>
</evidence>
<feature type="compositionally biased region" description="Polar residues" evidence="1">
    <location>
        <begin position="352"/>
        <end position="362"/>
    </location>
</feature>
<keyword evidence="2" id="KW-0472">Membrane</keyword>
<accession>A0A8K1CIV9</accession>
<evidence type="ECO:0000256" key="2">
    <source>
        <dbReference type="SAM" id="Phobius"/>
    </source>
</evidence>
<feature type="transmembrane region" description="Helical" evidence="2">
    <location>
        <begin position="89"/>
        <end position="115"/>
    </location>
</feature>
<evidence type="ECO:0000313" key="4">
    <source>
        <dbReference type="Proteomes" id="UP000794436"/>
    </source>
</evidence>
<feature type="transmembrane region" description="Helical" evidence="2">
    <location>
        <begin position="53"/>
        <end position="77"/>
    </location>
</feature>
<dbReference type="AlphaFoldDB" id="A0A8K1CIV9"/>
<dbReference type="Proteomes" id="UP000794436">
    <property type="component" value="Unassembled WGS sequence"/>
</dbReference>
<name>A0A8K1CIV9_PYTOL</name>
<proteinExistence type="predicted"/>
<protein>
    <submittedName>
        <fullName evidence="3">Uncharacterized protein</fullName>
    </submittedName>
</protein>
<evidence type="ECO:0000313" key="3">
    <source>
        <dbReference type="EMBL" id="TMW64416.1"/>
    </source>
</evidence>